<evidence type="ECO:0000256" key="1">
    <source>
        <dbReference type="ARBA" id="ARBA00022723"/>
    </source>
</evidence>
<comment type="caution">
    <text evidence="4">The sequence shown here is derived from an EMBL/GenBank/DDBJ whole genome shotgun (WGS) entry which is preliminary data.</text>
</comment>
<keyword evidence="1" id="KW-0479">Metal-binding</keyword>
<dbReference type="InterPro" id="IPR038492">
    <property type="entry name" value="GBBH-like_N_sf"/>
</dbReference>
<dbReference type="EMBL" id="DSMR01000028">
    <property type="protein sequence ID" value="HET46621.1"/>
    <property type="molecule type" value="Genomic_DNA"/>
</dbReference>
<dbReference type="AlphaFoldDB" id="A0A7C2NDI7"/>
<sequence length="123" mass="13484">MGMKDPKFSVEQALVVGHEVVVRWRDGHESYFPGDMLRKACPCAGCKGEKHLFGKATLPTLKPMSAQAFVPVAVRLVGNYGVQVVWADGHDHGIYHVENLRRLCPCPQCGGSQKEEEPDAPLA</sequence>
<dbReference type="Gene3D" id="3.30.2020.30">
    <property type="match status" value="1"/>
</dbReference>
<keyword evidence="2" id="KW-0408">Iron</keyword>
<name>A0A7C2NDI7_9BACT</name>
<protein>
    <submittedName>
        <fullName evidence="4">DUF971 domain-containing protein</fullName>
    </submittedName>
</protein>
<reference evidence="4" key="1">
    <citation type="journal article" date="2020" name="mSystems">
        <title>Genome- and Community-Level Interaction Insights into Carbon Utilization and Element Cycling Functions of Hydrothermarchaeota in Hydrothermal Sediment.</title>
        <authorList>
            <person name="Zhou Z."/>
            <person name="Liu Y."/>
            <person name="Xu W."/>
            <person name="Pan J."/>
            <person name="Luo Z.H."/>
            <person name="Li M."/>
        </authorList>
    </citation>
    <scope>NUCLEOTIDE SEQUENCE [LARGE SCALE GENOMIC DNA]</scope>
    <source>
        <strain evidence="4">SpSt-299</strain>
    </source>
</reference>
<gene>
    <name evidence="4" type="ORF">ENQ31_00425</name>
</gene>
<dbReference type="Pfam" id="PF06155">
    <property type="entry name" value="GBBH-like_N"/>
    <property type="match status" value="1"/>
</dbReference>
<dbReference type="PANTHER" id="PTHR35303">
    <property type="entry name" value="OS02G0197800 PROTEIN"/>
    <property type="match status" value="1"/>
</dbReference>
<accession>A0A7C2NDI7</accession>
<feature type="domain" description="Gamma-butyrobetaine hydroxylase-like N-terminal" evidence="3">
    <location>
        <begin position="18"/>
        <end position="96"/>
    </location>
</feature>
<evidence type="ECO:0000313" key="4">
    <source>
        <dbReference type="EMBL" id="HET46621.1"/>
    </source>
</evidence>
<proteinExistence type="predicted"/>
<evidence type="ECO:0000256" key="2">
    <source>
        <dbReference type="ARBA" id="ARBA00023004"/>
    </source>
</evidence>
<dbReference type="InterPro" id="IPR010376">
    <property type="entry name" value="GBBH-like_N"/>
</dbReference>
<evidence type="ECO:0000259" key="3">
    <source>
        <dbReference type="Pfam" id="PF06155"/>
    </source>
</evidence>
<organism evidence="4">
    <name type="scientific">Thermoanaerobaculum aquaticum</name>
    <dbReference type="NCBI Taxonomy" id="1312852"/>
    <lineage>
        <taxon>Bacteria</taxon>
        <taxon>Pseudomonadati</taxon>
        <taxon>Acidobacteriota</taxon>
        <taxon>Thermoanaerobaculia</taxon>
        <taxon>Thermoanaerobaculales</taxon>
        <taxon>Thermoanaerobaculaceae</taxon>
        <taxon>Thermoanaerobaculum</taxon>
    </lineage>
</organism>
<dbReference type="GO" id="GO:0046872">
    <property type="term" value="F:metal ion binding"/>
    <property type="evidence" value="ECO:0007669"/>
    <property type="project" value="UniProtKB-KW"/>
</dbReference>